<dbReference type="GO" id="GO:0008408">
    <property type="term" value="F:3'-5' exonuclease activity"/>
    <property type="evidence" value="ECO:0007669"/>
    <property type="project" value="TreeGrafter"/>
</dbReference>
<dbReference type="GO" id="GO:0003676">
    <property type="term" value="F:nucleic acid binding"/>
    <property type="evidence" value="ECO:0007669"/>
    <property type="project" value="InterPro"/>
</dbReference>
<dbReference type="PANTHER" id="PTHR30231">
    <property type="entry name" value="DNA POLYMERASE III SUBUNIT EPSILON"/>
    <property type="match status" value="1"/>
</dbReference>
<evidence type="ECO:0000313" key="5">
    <source>
        <dbReference type="EMBL" id="QHU29862.1"/>
    </source>
</evidence>
<keyword evidence="3" id="KW-0269">Exonuclease</keyword>
<reference evidence="5" key="1">
    <citation type="journal article" date="2020" name="Nature">
        <title>Giant virus diversity and host interactions through global metagenomics.</title>
        <authorList>
            <person name="Schulz F."/>
            <person name="Roux S."/>
            <person name="Paez-Espino D."/>
            <person name="Jungbluth S."/>
            <person name="Walsh D.A."/>
            <person name="Denef V.J."/>
            <person name="McMahon K.D."/>
            <person name="Konstantinidis K.T."/>
            <person name="Eloe-Fadrosh E.A."/>
            <person name="Kyrpides N.C."/>
            <person name="Woyke T."/>
        </authorList>
    </citation>
    <scope>NUCLEOTIDE SEQUENCE</scope>
    <source>
        <strain evidence="5">GVMAG-M-3300027810-10</strain>
    </source>
</reference>
<protein>
    <recommendedName>
        <fullName evidence="4">Exonuclease domain-containing protein</fullName>
    </recommendedName>
</protein>
<organism evidence="5">
    <name type="scientific">viral metagenome</name>
    <dbReference type="NCBI Taxonomy" id="1070528"/>
    <lineage>
        <taxon>unclassified sequences</taxon>
        <taxon>metagenomes</taxon>
        <taxon>organismal metagenomes</taxon>
    </lineage>
</organism>
<evidence type="ECO:0000256" key="2">
    <source>
        <dbReference type="ARBA" id="ARBA00022801"/>
    </source>
</evidence>
<dbReference type="AlphaFoldDB" id="A0A6C0LKZ0"/>
<keyword evidence="2" id="KW-0378">Hydrolase</keyword>
<sequence>MKITVIDTETTGVIPRDFQNLNECPYMLQLGSITYDTDSNEIINSINNIIKIPEHVQISKEVTEINSITKEMSNNGHDIKTILQTFNEHILESDLVVAHNLEFDINILNYEYMRNNIDFNYINHIGKDKSYCTMSNGTTLCKIKKENSRGSYYKWPKLEELHHHLFGKNLKNLHDAYNDLVVCLRCYMYMNFKIDVSDNNPELKTIINGLLDDK</sequence>
<dbReference type="SUPFAM" id="SSF53098">
    <property type="entry name" value="Ribonuclease H-like"/>
    <property type="match status" value="1"/>
</dbReference>
<dbReference type="InterPro" id="IPR013520">
    <property type="entry name" value="Ribonucl_H"/>
</dbReference>
<evidence type="ECO:0000256" key="3">
    <source>
        <dbReference type="ARBA" id="ARBA00022839"/>
    </source>
</evidence>
<dbReference type="Gene3D" id="3.30.420.10">
    <property type="entry name" value="Ribonuclease H-like superfamily/Ribonuclease H"/>
    <property type="match status" value="1"/>
</dbReference>
<dbReference type="CDD" id="cd06127">
    <property type="entry name" value="DEDDh"/>
    <property type="match status" value="1"/>
</dbReference>
<name>A0A6C0LKZ0_9ZZZZ</name>
<evidence type="ECO:0000259" key="4">
    <source>
        <dbReference type="SMART" id="SM00479"/>
    </source>
</evidence>
<feature type="domain" description="Exonuclease" evidence="4">
    <location>
        <begin position="2"/>
        <end position="196"/>
    </location>
</feature>
<dbReference type="PANTHER" id="PTHR30231:SF4">
    <property type="entry name" value="PROTEIN NEN2"/>
    <property type="match status" value="1"/>
</dbReference>
<evidence type="ECO:0000256" key="1">
    <source>
        <dbReference type="ARBA" id="ARBA00022722"/>
    </source>
</evidence>
<proteinExistence type="predicted"/>
<dbReference type="InterPro" id="IPR012337">
    <property type="entry name" value="RNaseH-like_sf"/>
</dbReference>
<keyword evidence="1" id="KW-0540">Nuclease</keyword>
<dbReference type="InterPro" id="IPR036397">
    <property type="entry name" value="RNaseH_sf"/>
</dbReference>
<accession>A0A6C0LKZ0</accession>
<dbReference type="SMART" id="SM00479">
    <property type="entry name" value="EXOIII"/>
    <property type="match status" value="1"/>
</dbReference>
<dbReference type="EMBL" id="MN740497">
    <property type="protein sequence ID" value="QHU29862.1"/>
    <property type="molecule type" value="Genomic_DNA"/>
</dbReference>
<dbReference type="Pfam" id="PF00929">
    <property type="entry name" value="RNase_T"/>
    <property type="match status" value="1"/>
</dbReference>